<reference evidence="2" key="1">
    <citation type="submission" date="2023-05" db="EMBL/GenBank/DDBJ databases">
        <title>Genome and transcriptome analyses reveal genes involved in the formation of fine ridges on petal epidermal cells in Hibiscus trionum.</title>
        <authorList>
            <person name="Koshimizu S."/>
            <person name="Masuda S."/>
            <person name="Ishii T."/>
            <person name="Shirasu K."/>
            <person name="Hoshino A."/>
            <person name="Arita M."/>
        </authorList>
    </citation>
    <scope>NUCLEOTIDE SEQUENCE</scope>
    <source>
        <strain evidence="2">Hamamatsu line</strain>
    </source>
</reference>
<dbReference type="InterPro" id="IPR023213">
    <property type="entry name" value="CAT-like_dom_sf"/>
</dbReference>
<dbReference type="AlphaFoldDB" id="A0A9W7J7E5"/>
<sequence>MLKEALSKILVSFYPVASRLGYDENGRLEIVCNGEGVLFIEAEASSVMVDLVKDFTDGSKVPKLVPKFDYSGGISSYLLLGLHVTSFKCGDVSNGVSSQHTLVDGTSALHFINSWADTARGMCPTIAPVLDPSFLRARDPPIPKFRHVEFESSPSLKTVSDPESPRPYIYTI</sequence>
<dbReference type="Pfam" id="PF02458">
    <property type="entry name" value="Transferase"/>
    <property type="match status" value="1"/>
</dbReference>
<dbReference type="OrthoDB" id="671439at2759"/>
<dbReference type="PANTHER" id="PTHR31642:SF196">
    <property type="entry name" value="SHIKIMATE O-HYDROXYCINNAMOYLTRANSFERASE-LIKE"/>
    <property type="match status" value="1"/>
</dbReference>
<protein>
    <submittedName>
        <fullName evidence="2">Hydroxycinnamoyl-CoA shikimate/quinate hydroxycinnamoyl transferase</fullName>
    </submittedName>
</protein>
<evidence type="ECO:0000313" key="3">
    <source>
        <dbReference type="Proteomes" id="UP001165190"/>
    </source>
</evidence>
<dbReference type="Gene3D" id="3.30.559.10">
    <property type="entry name" value="Chloramphenicol acetyltransferase-like domain"/>
    <property type="match status" value="1"/>
</dbReference>
<accession>A0A9W7J7E5</accession>
<dbReference type="Proteomes" id="UP001165190">
    <property type="component" value="Unassembled WGS sequence"/>
</dbReference>
<keyword evidence="2" id="KW-0808">Transferase</keyword>
<dbReference type="EMBL" id="BSYR01000048">
    <property type="protein sequence ID" value="GMJ07708.1"/>
    <property type="molecule type" value="Genomic_DNA"/>
</dbReference>
<comment type="caution">
    <text evidence="2">The sequence shown here is derived from an EMBL/GenBank/DDBJ whole genome shotgun (WGS) entry which is preliminary data.</text>
</comment>
<dbReference type="GO" id="GO:0016747">
    <property type="term" value="F:acyltransferase activity, transferring groups other than amino-acyl groups"/>
    <property type="evidence" value="ECO:0007669"/>
    <property type="project" value="TreeGrafter"/>
</dbReference>
<organism evidence="2 3">
    <name type="scientific">Hibiscus trionum</name>
    <name type="common">Flower of an hour</name>
    <dbReference type="NCBI Taxonomy" id="183268"/>
    <lineage>
        <taxon>Eukaryota</taxon>
        <taxon>Viridiplantae</taxon>
        <taxon>Streptophyta</taxon>
        <taxon>Embryophyta</taxon>
        <taxon>Tracheophyta</taxon>
        <taxon>Spermatophyta</taxon>
        <taxon>Magnoliopsida</taxon>
        <taxon>eudicotyledons</taxon>
        <taxon>Gunneridae</taxon>
        <taxon>Pentapetalae</taxon>
        <taxon>rosids</taxon>
        <taxon>malvids</taxon>
        <taxon>Malvales</taxon>
        <taxon>Malvaceae</taxon>
        <taxon>Malvoideae</taxon>
        <taxon>Hibiscus</taxon>
    </lineage>
</organism>
<proteinExistence type="inferred from homology"/>
<dbReference type="PANTHER" id="PTHR31642">
    <property type="entry name" value="TRICHOTHECENE 3-O-ACETYLTRANSFERASE"/>
    <property type="match status" value="1"/>
</dbReference>
<evidence type="ECO:0000313" key="2">
    <source>
        <dbReference type="EMBL" id="GMJ07708.1"/>
    </source>
</evidence>
<dbReference type="InterPro" id="IPR050317">
    <property type="entry name" value="Plant_Fungal_Acyltransferase"/>
</dbReference>
<gene>
    <name evidence="2" type="ORF">HRI_004440100</name>
</gene>
<keyword evidence="3" id="KW-1185">Reference proteome</keyword>
<comment type="similarity">
    <text evidence="1">Belongs to the plant acyltransferase family.</text>
</comment>
<evidence type="ECO:0000256" key="1">
    <source>
        <dbReference type="ARBA" id="ARBA00009861"/>
    </source>
</evidence>
<name>A0A9W7J7E5_HIBTR</name>